<comment type="caution">
    <text evidence="2">The sequence shown here is derived from an EMBL/GenBank/DDBJ whole genome shotgun (WGS) entry which is preliminary data.</text>
</comment>
<gene>
    <name evidence="2" type="ORF">PN838_24935</name>
</gene>
<proteinExistence type="predicted"/>
<keyword evidence="3" id="KW-1185">Reference proteome</keyword>
<dbReference type="GO" id="GO:0003677">
    <property type="term" value="F:DNA binding"/>
    <property type="evidence" value="ECO:0007669"/>
    <property type="project" value="UniProtKB-KW"/>
</dbReference>
<evidence type="ECO:0000259" key="1">
    <source>
        <dbReference type="PROSITE" id="PS50937"/>
    </source>
</evidence>
<dbReference type="PROSITE" id="PS50937">
    <property type="entry name" value="HTH_MERR_2"/>
    <property type="match status" value="1"/>
</dbReference>
<sequence length="128" mass="14818">MTTQNQTTFTIGELAKEFDVTTRSIRFYEDEGLLYPSRKGQSRVYSSKDRTRLKLILRGKRLGFSLGETKTIFELYDNEPTEEKQLNKMLELIAAKKQQLIQQQKDLEDILHDLAALEDSCNESLAKI</sequence>
<reference evidence="2 3" key="1">
    <citation type="submission" date="2023-01" db="EMBL/GenBank/DDBJ databases">
        <title>Psychrosphaera sp. nov., isolated from marine algae.</title>
        <authorList>
            <person name="Bayburt H."/>
            <person name="Choi B.J."/>
            <person name="Kim J.M."/>
            <person name="Choi D.G."/>
            <person name="Jeon C.O."/>
        </authorList>
    </citation>
    <scope>NUCLEOTIDE SEQUENCE [LARGE SCALE GENOMIC DNA]</scope>
    <source>
        <strain evidence="2 3">G1-22</strain>
    </source>
</reference>
<dbReference type="PANTHER" id="PTHR30204:SF58">
    <property type="entry name" value="HTH-TYPE TRANSCRIPTIONAL REGULATOR YFMP"/>
    <property type="match status" value="1"/>
</dbReference>
<dbReference type="SMART" id="SM00422">
    <property type="entry name" value="HTH_MERR"/>
    <property type="match status" value="1"/>
</dbReference>
<dbReference type="InterPro" id="IPR047057">
    <property type="entry name" value="MerR_fam"/>
</dbReference>
<dbReference type="EMBL" id="JAQOMS010000002">
    <property type="protein sequence ID" value="MDC2891387.1"/>
    <property type="molecule type" value="Genomic_DNA"/>
</dbReference>
<organism evidence="2 3">
    <name type="scientific">Psychrosphaera algicola</name>
    <dbReference type="NCBI Taxonomy" id="3023714"/>
    <lineage>
        <taxon>Bacteria</taxon>
        <taxon>Pseudomonadati</taxon>
        <taxon>Pseudomonadota</taxon>
        <taxon>Gammaproteobacteria</taxon>
        <taxon>Alteromonadales</taxon>
        <taxon>Pseudoalteromonadaceae</taxon>
        <taxon>Psychrosphaera</taxon>
    </lineage>
</organism>
<accession>A0ABT5FJL7</accession>
<protein>
    <submittedName>
        <fullName evidence="2">MerR family DNA-binding transcriptional regulator</fullName>
    </submittedName>
</protein>
<keyword evidence="2" id="KW-0238">DNA-binding</keyword>
<dbReference type="Pfam" id="PF13411">
    <property type="entry name" value="MerR_1"/>
    <property type="match status" value="1"/>
</dbReference>
<feature type="domain" description="HTH merR-type" evidence="1">
    <location>
        <begin position="8"/>
        <end position="75"/>
    </location>
</feature>
<dbReference type="RefSeq" id="WP_215964743.1">
    <property type="nucleotide sequence ID" value="NZ_JAQOMS010000002.1"/>
</dbReference>
<name>A0ABT5FJL7_9GAMM</name>
<dbReference type="InterPro" id="IPR000551">
    <property type="entry name" value="MerR-type_HTH_dom"/>
</dbReference>
<dbReference type="CDD" id="cd04776">
    <property type="entry name" value="HTH_GnyR"/>
    <property type="match status" value="1"/>
</dbReference>
<evidence type="ECO:0000313" key="3">
    <source>
        <dbReference type="Proteomes" id="UP001528411"/>
    </source>
</evidence>
<dbReference type="PANTHER" id="PTHR30204">
    <property type="entry name" value="REDOX-CYCLING DRUG-SENSING TRANSCRIPTIONAL ACTIVATOR SOXR"/>
    <property type="match status" value="1"/>
</dbReference>
<evidence type="ECO:0000313" key="2">
    <source>
        <dbReference type="EMBL" id="MDC2891387.1"/>
    </source>
</evidence>
<dbReference type="Proteomes" id="UP001528411">
    <property type="component" value="Unassembled WGS sequence"/>
</dbReference>